<organism evidence="1 2">
    <name type="scientific">Pseudaminobacter salicylatoxidans</name>
    <dbReference type="NCBI Taxonomy" id="93369"/>
    <lineage>
        <taxon>Bacteria</taxon>
        <taxon>Pseudomonadati</taxon>
        <taxon>Pseudomonadota</taxon>
        <taxon>Alphaproteobacteria</taxon>
        <taxon>Hyphomicrobiales</taxon>
        <taxon>Phyllobacteriaceae</taxon>
        <taxon>Pseudaminobacter</taxon>
    </lineage>
</organism>
<comment type="caution">
    <text evidence="1">The sequence shown here is derived from an EMBL/GenBank/DDBJ whole genome shotgun (WGS) entry which is preliminary data.</text>
</comment>
<evidence type="ECO:0000313" key="2">
    <source>
        <dbReference type="Proteomes" id="UP000245396"/>
    </source>
</evidence>
<dbReference type="EMBL" id="QGGG01000007">
    <property type="protein sequence ID" value="PWJ83849.1"/>
    <property type="molecule type" value="Genomic_DNA"/>
</dbReference>
<proteinExistence type="predicted"/>
<dbReference type="OrthoDB" id="9972842at2"/>
<gene>
    <name evidence="1" type="ORF">C7441_1078</name>
</gene>
<dbReference type="STRING" id="1192868.GCA_000304395_01776"/>
<dbReference type="AlphaFoldDB" id="A0A316C287"/>
<evidence type="ECO:0000313" key="1">
    <source>
        <dbReference type="EMBL" id="PWJ83849.1"/>
    </source>
</evidence>
<accession>A0A316C287</accession>
<sequence length="137" mass="14484">MMFVRPDRPRERGFVSVVLLWLVVALAAAHGALGAVSPNRSLRLLADQSGMAGQRAGDPAGDRTNVTSQQRLFLIADWRGLALKSLLPGGDGAPAVLPPSPWSVAAARQPCLCETLLESLEETPARAQRARAPPIAA</sequence>
<protein>
    <submittedName>
        <fullName evidence="1">Uncharacterized protein</fullName>
    </submittedName>
</protein>
<reference evidence="1 2" key="1">
    <citation type="submission" date="2018-05" db="EMBL/GenBank/DDBJ databases">
        <title>Genomic Encyclopedia of Type Strains, Phase IV (KMG-IV): sequencing the most valuable type-strain genomes for metagenomic binning, comparative biology and taxonomic classification.</title>
        <authorList>
            <person name="Goeker M."/>
        </authorList>
    </citation>
    <scope>NUCLEOTIDE SEQUENCE [LARGE SCALE GENOMIC DNA]</scope>
    <source>
        <strain evidence="1 2">DSM 6986</strain>
    </source>
</reference>
<name>A0A316C287_PSESE</name>
<dbReference type="Proteomes" id="UP000245396">
    <property type="component" value="Unassembled WGS sequence"/>
</dbReference>
<keyword evidence="2" id="KW-1185">Reference proteome</keyword>
<dbReference type="RefSeq" id="WP_146201450.1">
    <property type="nucleotide sequence ID" value="NZ_QGGG01000007.1"/>
</dbReference>